<evidence type="ECO:0000313" key="2">
    <source>
        <dbReference type="Proteomes" id="UP001625389"/>
    </source>
</evidence>
<dbReference type="RefSeq" id="WP_386794883.1">
    <property type="nucleotide sequence ID" value="NZ_JBGQPK010000002.1"/>
</dbReference>
<reference evidence="1 2" key="1">
    <citation type="submission" date="2024-08" db="EMBL/GenBank/DDBJ databases">
        <authorList>
            <person name="Arias E."/>
        </authorList>
    </citation>
    <scope>NUCLEOTIDE SEQUENCE [LARGE SCALE GENOMIC DNA]</scope>
    <source>
        <strain evidence="1 2">FAM 25317</strain>
    </source>
</reference>
<dbReference type="InterPro" id="IPR009057">
    <property type="entry name" value="Homeodomain-like_sf"/>
</dbReference>
<proteinExistence type="predicted"/>
<dbReference type="SUPFAM" id="SSF46689">
    <property type="entry name" value="Homeodomain-like"/>
    <property type="match status" value="1"/>
</dbReference>
<organism evidence="1 2">
    <name type="scientific">Loigolactobacillus zhaoyuanensis</name>
    <dbReference type="NCBI Taxonomy" id="2486017"/>
    <lineage>
        <taxon>Bacteria</taxon>
        <taxon>Bacillati</taxon>
        <taxon>Bacillota</taxon>
        <taxon>Bacilli</taxon>
        <taxon>Lactobacillales</taxon>
        <taxon>Lactobacillaceae</taxon>
        <taxon>Loigolactobacillus</taxon>
    </lineage>
</organism>
<comment type="caution">
    <text evidence="1">The sequence shown here is derived from an EMBL/GenBank/DDBJ whole genome shotgun (WGS) entry which is preliminary data.</text>
</comment>
<name>A0ABW8UAE9_9LACO</name>
<keyword evidence="2" id="KW-1185">Reference proteome</keyword>
<dbReference type="EMBL" id="JBGQPK010000002">
    <property type="protein sequence ID" value="MFL2028245.1"/>
    <property type="molecule type" value="Genomic_DNA"/>
</dbReference>
<evidence type="ECO:0008006" key="3">
    <source>
        <dbReference type="Google" id="ProtNLM"/>
    </source>
</evidence>
<evidence type="ECO:0000313" key="1">
    <source>
        <dbReference type="EMBL" id="MFL2028245.1"/>
    </source>
</evidence>
<dbReference type="Gene3D" id="1.10.357.10">
    <property type="entry name" value="Tetracycline Repressor, domain 2"/>
    <property type="match status" value="1"/>
</dbReference>
<accession>A0ABW8UAE9</accession>
<dbReference type="Proteomes" id="UP001625389">
    <property type="component" value="Unassembled WGS sequence"/>
</dbReference>
<sequence>MQLLCRINKMAKAFLDPQLKIDHRKQQTELKLFNALVQKYRSGATFEQIKIKELCQMAGVSRATFYRHHQELTDVIVVQFLILIANFERQIDELEQIDFVNSSAVIVTTIYANLELIKMMQWSDIQPQIQSLFSGTALQILILRDYSKVTQNFVSDFLGKTILNFAQQIAMAVEPITPAVALKLYRLLLPNSL</sequence>
<protein>
    <recommendedName>
        <fullName evidence="3">TetR/AcrR family transcriptional regulator</fullName>
    </recommendedName>
</protein>
<gene>
    <name evidence="1" type="ORF">ACEN34_01300</name>
</gene>